<comment type="pathway">
    <text evidence="2 13">Cofactor biosynthesis; riboflavin biosynthesis; 5-amino-6-(D-ribitylamino)uracil from GTP: step 2/4.</text>
</comment>
<evidence type="ECO:0000256" key="12">
    <source>
        <dbReference type="ARBA" id="ARBA00023268"/>
    </source>
</evidence>
<organism evidence="18 19">
    <name type="scientific">Pseudofulvimonas gallinarii</name>
    <dbReference type="NCBI Taxonomy" id="634155"/>
    <lineage>
        <taxon>Bacteria</taxon>
        <taxon>Pseudomonadati</taxon>
        <taxon>Pseudomonadota</taxon>
        <taxon>Gammaproteobacteria</taxon>
        <taxon>Lysobacterales</taxon>
        <taxon>Rhodanobacteraceae</taxon>
        <taxon>Pseudofulvimonas</taxon>
    </lineage>
</organism>
<dbReference type="GO" id="GO:0009231">
    <property type="term" value="P:riboflavin biosynthetic process"/>
    <property type="evidence" value="ECO:0007669"/>
    <property type="project" value="UniProtKB-UniPathway"/>
</dbReference>
<reference evidence="18 19" key="1">
    <citation type="submission" date="2019-03" db="EMBL/GenBank/DDBJ databases">
        <title>Genomic Encyclopedia of Type Strains, Phase IV (KMG-IV): sequencing the most valuable type-strain genomes for metagenomic binning, comparative biology and taxonomic classification.</title>
        <authorList>
            <person name="Goeker M."/>
        </authorList>
    </citation>
    <scope>NUCLEOTIDE SEQUENCE [LARGE SCALE GENOMIC DNA]</scope>
    <source>
        <strain evidence="18 19">DSM 21944</strain>
    </source>
</reference>
<proteinExistence type="inferred from homology"/>
<dbReference type="InterPro" id="IPR002125">
    <property type="entry name" value="CMP_dCMP_dom"/>
</dbReference>
<dbReference type="PANTHER" id="PTHR38011:SF7">
    <property type="entry name" value="2,5-DIAMINO-6-RIBOSYLAMINO-4(3H)-PYRIMIDINONE 5'-PHOSPHATE REDUCTASE"/>
    <property type="match status" value="1"/>
</dbReference>
<gene>
    <name evidence="18" type="ORF">EDC25_103162</name>
</gene>
<evidence type="ECO:0000256" key="10">
    <source>
        <dbReference type="ARBA" id="ARBA00022857"/>
    </source>
</evidence>
<dbReference type="InterPro" id="IPR016192">
    <property type="entry name" value="APOBEC/CMP_deaminase_Zn-bd"/>
</dbReference>
<dbReference type="InterPro" id="IPR016193">
    <property type="entry name" value="Cytidine_deaminase-like"/>
</dbReference>
<dbReference type="GO" id="GO:0008270">
    <property type="term" value="F:zinc ion binding"/>
    <property type="evidence" value="ECO:0007669"/>
    <property type="project" value="InterPro"/>
</dbReference>
<comment type="similarity">
    <text evidence="4 13">In the N-terminal section; belongs to the cytidine and deoxycytidylate deaminase family.</text>
</comment>
<evidence type="ECO:0000256" key="4">
    <source>
        <dbReference type="ARBA" id="ARBA00005259"/>
    </source>
</evidence>
<dbReference type="SUPFAM" id="SSF53927">
    <property type="entry name" value="Cytidine deaminase-like"/>
    <property type="match status" value="1"/>
</dbReference>
<dbReference type="InterPro" id="IPR050765">
    <property type="entry name" value="Riboflavin_Biosynth_HTPR"/>
</dbReference>
<feature type="binding site" evidence="16">
    <location>
        <position position="58"/>
    </location>
    <ligand>
        <name>Zn(2+)</name>
        <dbReference type="ChEBI" id="CHEBI:29105"/>
        <note>catalytic</note>
    </ligand>
</feature>
<sequence>MTTAVLFTATDHAHMARALRLAERGLYTTRPNPAVGCVLAHGGETVGEGWHERAGEAHAEVHALAAAGERARGATAYVTLEPCATHGRTPPCVDALIAAGVARVVVACEDRMQGEGEGLSRLRAAGIQVDVGLMSAAARDLNRGFFSRIERGRPWLRIKLGTTLDGRTALADGRSKWITGAEARADVMRWRARSSALLTGSGTVRADDPSLTVRWEIPEAGDAPQPAFVPPLRVVLDNGLATPAGSRLLDGSVPTLFIHAPDARNAAHFAQVDRVAVAENDGRLDLQAAMAELARRGCNEVQVETGATLAGAFIAAGLCDELLLYVAPRLLGHQARGLVNLPALAALDDAAHWHWHDVRTVGGDLRLLLRPPG</sequence>
<dbReference type="Pfam" id="PF00383">
    <property type="entry name" value="dCMP_cyt_deam_1"/>
    <property type="match status" value="1"/>
</dbReference>
<name>A0A4R3LJQ7_9GAMM</name>
<keyword evidence="8 13" id="KW-0378">Hydrolase</keyword>
<feature type="binding site" evidence="16">
    <location>
        <position position="83"/>
    </location>
    <ligand>
        <name>Zn(2+)</name>
        <dbReference type="ChEBI" id="CHEBI:29105"/>
        <note>catalytic</note>
    </ligand>
</feature>
<dbReference type="SUPFAM" id="SSF53597">
    <property type="entry name" value="Dihydrofolate reductase-like"/>
    <property type="match status" value="1"/>
</dbReference>
<evidence type="ECO:0000256" key="8">
    <source>
        <dbReference type="ARBA" id="ARBA00022801"/>
    </source>
</evidence>
<comment type="function">
    <text evidence="1 13">Converts 2,5-diamino-6-(ribosylamino)-4(3h)-pyrimidinone 5'-phosphate into 5-amino-6-(ribosylamino)-2,4(1h,3h)-pyrimidinedione 5'-phosphate.</text>
</comment>
<feature type="binding site" evidence="15">
    <location>
        <position position="203"/>
    </location>
    <ligand>
        <name>substrate</name>
    </ligand>
</feature>
<dbReference type="InterPro" id="IPR004794">
    <property type="entry name" value="Eubact_RibD"/>
</dbReference>
<evidence type="ECO:0000313" key="18">
    <source>
        <dbReference type="EMBL" id="TCT00394.1"/>
    </source>
</evidence>
<dbReference type="PROSITE" id="PS51747">
    <property type="entry name" value="CYT_DCMP_DEAMINASES_2"/>
    <property type="match status" value="1"/>
</dbReference>
<feature type="binding site" evidence="16">
    <location>
        <position position="92"/>
    </location>
    <ligand>
        <name>Zn(2+)</name>
        <dbReference type="ChEBI" id="CHEBI:29105"/>
        <note>catalytic</note>
    </ligand>
</feature>
<comment type="cofactor">
    <cofactor evidence="13 16">
        <name>Zn(2+)</name>
        <dbReference type="ChEBI" id="CHEBI:29105"/>
    </cofactor>
    <text evidence="13 16">Binds 1 zinc ion.</text>
</comment>
<evidence type="ECO:0000259" key="17">
    <source>
        <dbReference type="PROSITE" id="PS51747"/>
    </source>
</evidence>
<dbReference type="UniPathway" id="UPA00275">
    <property type="reaction ID" value="UER00401"/>
</dbReference>
<evidence type="ECO:0000256" key="7">
    <source>
        <dbReference type="ARBA" id="ARBA00022723"/>
    </source>
</evidence>
<comment type="pathway">
    <text evidence="3 13">Cofactor biosynthesis; riboflavin biosynthesis; 5-amino-6-(D-ribitylamino)uracil from GTP: step 3/4.</text>
</comment>
<feature type="active site" description="Proton donor" evidence="14">
    <location>
        <position position="60"/>
    </location>
</feature>
<protein>
    <recommendedName>
        <fullName evidence="13">Riboflavin biosynthesis protein RibD</fullName>
    </recommendedName>
    <domain>
        <recommendedName>
            <fullName evidence="13">Diaminohydroxyphosphoribosylaminopyrimidine deaminase</fullName>
            <shortName evidence="13">DRAP deaminase</shortName>
            <ecNumber evidence="13">3.5.4.26</ecNumber>
        </recommendedName>
        <alternativeName>
            <fullName evidence="13">Riboflavin-specific deaminase</fullName>
        </alternativeName>
    </domain>
    <domain>
        <recommendedName>
            <fullName evidence="13">5-amino-6-(5-phosphoribosylamino)uracil reductase</fullName>
            <ecNumber evidence="13">1.1.1.193</ecNumber>
        </recommendedName>
        <alternativeName>
            <fullName evidence="13">HTP reductase</fullName>
        </alternativeName>
    </domain>
</protein>
<evidence type="ECO:0000256" key="14">
    <source>
        <dbReference type="PIRSR" id="PIRSR006769-1"/>
    </source>
</evidence>
<dbReference type="GO" id="GO:0050661">
    <property type="term" value="F:NADP binding"/>
    <property type="evidence" value="ECO:0007669"/>
    <property type="project" value="InterPro"/>
</dbReference>
<evidence type="ECO:0000256" key="13">
    <source>
        <dbReference type="PIRNR" id="PIRNR006769"/>
    </source>
</evidence>
<dbReference type="GO" id="GO:0008703">
    <property type="term" value="F:5-amino-6-(5-phosphoribosylamino)uracil reductase activity"/>
    <property type="evidence" value="ECO:0007669"/>
    <property type="project" value="UniProtKB-EC"/>
</dbReference>
<dbReference type="FunFam" id="3.40.140.10:FF:000025">
    <property type="entry name" value="Riboflavin biosynthesis protein RibD"/>
    <property type="match status" value="1"/>
</dbReference>
<keyword evidence="9 13" id="KW-0862">Zinc</keyword>
<evidence type="ECO:0000313" key="19">
    <source>
        <dbReference type="Proteomes" id="UP000294599"/>
    </source>
</evidence>
<feature type="binding site" evidence="15">
    <location>
        <position position="191"/>
    </location>
    <ligand>
        <name>substrate</name>
    </ligand>
</feature>
<keyword evidence="10 13" id="KW-0521">NADP</keyword>
<comment type="similarity">
    <text evidence="5 13">In the C-terminal section; belongs to the HTP reductase family.</text>
</comment>
<keyword evidence="7 13" id="KW-0479">Metal-binding</keyword>
<dbReference type="PIRSF" id="PIRSF006769">
    <property type="entry name" value="RibD"/>
    <property type="match status" value="1"/>
</dbReference>
<keyword evidence="19" id="KW-1185">Reference proteome</keyword>
<dbReference type="Pfam" id="PF01872">
    <property type="entry name" value="RibD_C"/>
    <property type="match status" value="1"/>
</dbReference>
<feature type="binding site" evidence="15">
    <location>
        <begin position="306"/>
        <end position="312"/>
    </location>
    <ligand>
        <name>NADP(+)</name>
        <dbReference type="ChEBI" id="CHEBI:58349"/>
    </ligand>
</feature>
<evidence type="ECO:0000256" key="16">
    <source>
        <dbReference type="PIRSR" id="PIRSR006769-3"/>
    </source>
</evidence>
<dbReference type="Gene3D" id="3.40.140.10">
    <property type="entry name" value="Cytidine Deaminase, domain 2"/>
    <property type="match status" value="1"/>
</dbReference>
<dbReference type="Gene3D" id="3.40.430.10">
    <property type="entry name" value="Dihydrofolate Reductase, subunit A"/>
    <property type="match status" value="1"/>
</dbReference>
<keyword evidence="11 13" id="KW-0560">Oxidoreductase</keyword>
<feature type="domain" description="CMP/dCMP-type deaminase" evidence="17">
    <location>
        <begin position="9"/>
        <end position="130"/>
    </location>
</feature>
<feature type="binding site" evidence="15">
    <location>
        <position position="304"/>
    </location>
    <ligand>
        <name>substrate</name>
    </ligand>
</feature>
<evidence type="ECO:0000256" key="11">
    <source>
        <dbReference type="ARBA" id="ARBA00023002"/>
    </source>
</evidence>
<comment type="catalytic activity">
    <reaction evidence="13">
        <text>5-amino-6-(5-phospho-D-ribitylamino)uracil + NADP(+) = 5-amino-6-(5-phospho-D-ribosylamino)uracil + NADPH + H(+)</text>
        <dbReference type="Rhea" id="RHEA:17845"/>
        <dbReference type="ChEBI" id="CHEBI:15378"/>
        <dbReference type="ChEBI" id="CHEBI:57783"/>
        <dbReference type="ChEBI" id="CHEBI:58349"/>
        <dbReference type="ChEBI" id="CHEBI:58421"/>
        <dbReference type="ChEBI" id="CHEBI:58453"/>
        <dbReference type="EC" id="1.1.1.193"/>
    </reaction>
</comment>
<dbReference type="RefSeq" id="WP_240639670.1">
    <property type="nucleotide sequence ID" value="NZ_JBHLWF010000007.1"/>
</dbReference>
<keyword evidence="6 13" id="KW-0686">Riboflavin biosynthesis</keyword>
<comment type="caution">
    <text evidence="18">The sequence shown here is derived from an EMBL/GenBank/DDBJ whole genome shotgun (WGS) entry which is preliminary data.</text>
</comment>
<feature type="binding site" evidence="15">
    <location>
        <position position="211"/>
    </location>
    <ligand>
        <name>substrate</name>
    </ligand>
</feature>
<evidence type="ECO:0000256" key="9">
    <source>
        <dbReference type="ARBA" id="ARBA00022833"/>
    </source>
</evidence>
<dbReference type="NCBIfam" id="TIGR00227">
    <property type="entry name" value="ribD_Cterm"/>
    <property type="match status" value="1"/>
</dbReference>
<feature type="binding site" evidence="15">
    <location>
        <position position="214"/>
    </location>
    <ligand>
        <name>substrate</name>
    </ligand>
</feature>
<dbReference type="InterPro" id="IPR024072">
    <property type="entry name" value="DHFR-like_dom_sf"/>
</dbReference>
<dbReference type="GO" id="GO:0008835">
    <property type="term" value="F:diaminohydroxyphosphoribosylaminopyrimidine deaminase activity"/>
    <property type="evidence" value="ECO:0007669"/>
    <property type="project" value="UniProtKB-EC"/>
</dbReference>
<evidence type="ECO:0000256" key="6">
    <source>
        <dbReference type="ARBA" id="ARBA00022619"/>
    </source>
</evidence>
<evidence type="ECO:0000256" key="1">
    <source>
        <dbReference type="ARBA" id="ARBA00002151"/>
    </source>
</evidence>
<dbReference type="EC" id="3.5.4.26" evidence="13"/>
<dbReference type="Proteomes" id="UP000294599">
    <property type="component" value="Unassembled WGS sequence"/>
</dbReference>
<evidence type="ECO:0000256" key="5">
    <source>
        <dbReference type="ARBA" id="ARBA00007417"/>
    </source>
</evidence>
<dbReference type="EC" id="1.1.1.193" evidence="13"/>
<dbReference type="AlphaFoldDB" id="A0A4R3LJQ7"/>
<accession>A0A4R3LJQ7</accession>
<evidence type="ECO:0000256" key="15">
    <source>
        <dbReference type="PIRSR" id="PIRSR006769-2"/>
    </source>
</evidence>
<dbReference type="InterPro" id="IPR011549">
    <property type="entry name" value="RibD_C"/>
</dbReference>
<feature type="binding site" evidence="15">
    <location>
        <position position="177"/>
    </location>
    <ligand>
        <name>NADP(+)</name>
        <dbReference type="ChEBI" id="CHEBI:58349"/>
    </ligand>
</feature>
<evidence type="ECO:0000256" key="2">
    <source>
        <dbReference type="ARBA" id="ARBA00004882"/>
    </source>
</evidence>
<feature type="binding site" evidence="15">
    <location>
        <position position="175"/>
    </location>
    <ligand>
        <name>substrate</name>
    </ligand>
</feature>
<dbReference type="EMBL" id="SMAF01000003">
    <property type="protein sequence ID" value="TCT00394.1"/>
    <property type="molecule type" value="Genomic_DNA"/>
</dbReference>
<dbReference type="PROSITE" id="PS00903">
    <property type="entry name" value="CYT_DCMP_DEAMINASES_1"/>
    <property type="match status" value="1"/>
</dbReference>
<dbReference type="PANTHER" id="PTHR38011">
    <property type="entry name" value="DIHYDROFOLATE REDUCTASE FAMILY PROTEIN (AFU_ORTHOLOGUE AFUA_8G06820)"/>
    <property type="match status" value="1"/>
</dbReference>
<comment type="catalytic activity">
    <reaction evidence="13">
        <text>2,5-diamino-6-hydroxy-4-(5-phosphoribosylamino)-pyrimidine + H2O + H(+) = 5-amino-6-(5-phospho-D-ribosylamino)uracil + NH4(+)</text>
        <dbReference type="Rhea" id="RHEA:21868"/>
        <dbReference type="ChEBI" id="CHEBI:15377"/>
        <dbReference type="ChEBI" id="CHEBI:15378"/>
        <dbReference type="ChEBI" id="CHEBI:28938"/>
        <dbReference type="ChEBI" id="CHEBI:58453"/>
        <dbReference type="ChEBI" id="CHEBI:58614"/>
        <dbReference type="EC" id="3.5.4.26"/>
    </reaction>
</comment>
<evidence type="ECO:0000256" key="3">
    <source>
        <dbReference type="ARBA" id="ARBA00004910"/>
    </source>
</evidence>
<keyword evidence="12" id="KW-0511">Multifunctional enzyme</keyword>
<feature type="binding site" evidence="15">
    <location>
        <position position="207"/>
    </location>
    <ligand>
        <name>NADP(+)</name>
        <dbReference type="ChEBI" id="CHEBI:58349"/>
    </ligand>
</feature>
<dbReference type="InterPro" id="IPR002734">
    <property type="entry name" value="RibDG_C"/>
</dbReference>
<feature type="binding site" evidence="15">
    <location>
        <position position="161"/>
    </location>
    <ligand>
        <name>NADP(+)</name>
        <dbReference type="ChEBI" id="CHEBI:58349"/>
    </ligand>
</feature>
<dbReference type="CDD" id="cd01284">
    <property type="entry name" value="Riboflavin_deaminase-reductase"/>
    <property type="match status" value="1"/>
</dbReference>
<dbReference type="NCBIfam" id="TIGR00326">
    <property type="entry name" value="eubact_ribD"/>
    <property type="match status" value="1"/>
</dbReference>